<keyword evidence="6 10" id="KW-0963">Cytoplasm</keyword>
<evidence type="ECO:0000256" key="7">
    <source>
        <dbReference type="ARBA" id="ARBA00022679"/>
    </source>
</evidence>
<name>A0A8X8G6H9_ACIFI</name>
<dbReference type="PANTHER" id="PTHR10683:SF31">
    <property type="entry name" value="TRANSALDOLASE"/>
    <property type="match status" value="1"/>
</dbReference>
<dbReference type="PANTHER" id="PTHR10683">
    <property type="entry name" value="TRANSALDOLASE"/>
    <property type="match status" value="1"/>
</dbReference>
<evidence type="ECO:0000256" key="8">
    <source>
        <dbReference type="ARBA" id="ARBA00023126"/>
    </source>
</evidence>
<dbReference type="Proteomes" id="UP000887300">
    <property type="component" value="Unassembled WGS sequence"/>
</dbReference>
<comment type="pathway">
    <text evidence="3 10">Carbohydrate degradation; pentose phosphate pathway; D-glyceraldehyde 3-phosphate and beta-D-fructose 6-phosphate from D-ribose 5-phosphate and D-xylulose 5-phosphate (non-oxidative stage): step 2/3.</text>
</comment>
<dbReference type="InterPro" id="IPR004732">
    <property type="entry name" value="Transaldolase_2"/>
</dbReference>
<dbReference type="InterPro" id="IPR013785">
    <property type="entry name" value="Aldolase_TIM"/>
</dbReference>
<comment type="caution">
    <text evidence="11">The sequence shown here is derived from an EMBL/GenBank/DDBJ whole genome shotgun (WGS) entry which is preliminary data.</text>
</comment>
<reference evidence="11" key="1">
    <citation type="journal article" date="2021" name="ISME J.">
        <title>Genomic evolution of the class Acidithiobacillia: deep-branching Proteobacteria living in extreme acidic conditions.</title>
        <authorList>
            <person name="Moya-Beltran A."/>
            <person name="Beard S."/>
            <person name="Rojas-Villalobos C."/>
            <person name="Issotta F."/>
            <person name="Gallardo Y."/>
            <person name="Ulloa R."/>
            <person name="Giaveno A."/>
            <person name="Degli Esposti M."/>
            <person name="Johnson D.B."/>
            <person name="Quatrini R."/>
        </authorList>
    </citation>
    <scope>NUCLEOTIDE SEQUENCE</scope>
    <source>
        <strain evidence="11">DSM 583</strain>
    </source>
</reference>
<keyword evidence="7 10" id="KW-0808">Transferase</keyword>
<dbReference type="PIRSF" id="PIRSF036915">
    <property type="entry name" value="Trnald_Bac_Plnt"/>
    <property type="match status" value="1"/>
</dbReference>
<dbReference type="GO" id="GO:0005975">
    <property type="term" value="P:carbohydrate metabolic process"/>
    <property type="evidence" value="ECO:0007669"/>
    <property type="project" value="InterPro"/>
</dbReference>
<evidence type="ECO:0000256" key="4">
    <source>
        <dbReference type="ARBA" id="ARBA00008426"/>
    </source>
</evidence>
<evidence type="ECO:0000256" key="3">
    <source>
        <dbReference type="ARBA" id="ARBA00004857"/>
    </source>
</evidence>
<dbReference type="RefSeq" id="WP_215886056.1">
    <property type="nucleotide sequence ID" value="NZ_CP134225.1"/>
</dbReference>
<dbReference type="EC" id="2.2.1.2" evidence="5 10"/>
<gene>
    <name evidence="10 11" type="primary">tal</name>
    <name evidence="11" type="ORF">HF568_05060</name>
</gene>
<keyword evidence="8 10" id="KW-0570">Pentose shunt</keyword>
<comment type="function">
    <text evidence="1 10">Transaldolase is important for the balance of metabolites in the pentose-phosphate pathway.</text>
</comment>
<dbReference type="SUPFAM" id="SSF51569">
    <property type="entry name" value="Aldolase"/>
    <property type="match status" value="1"/>
</dbReference>
<accession>A0A8X8G6H9</accession>
<dbReference type="NCBIfam" id="TIGR00876">
    <property type="entry name" value="tal_mycobact"/>
    <property type="match status" value="1"/>
</dbReference>
<keyword evidence="9 10" id="KW-0704">Schiff base</keyword>
<proteinExistence type="inferred from homology"/>
<comment type="subcellular location">
    <subcellularLocation>
        <location evidence="2 10">Cytoplasm</location>
    </subcellularLocation>
</comment>
<dbReference type="CDD" id="cd00955">
    <property type="entry name" value="Transaldolase_like"/>
    <property type="match status" value="1"/>
</dbReference>
<evidence type="ECO:0000313" key="12">
    <source>
        <dbReference type="Proteomes" id="UP000887300"/>
    </source>
</evidence>
<dbReference type="GO" id="GO:0005737">
    <property type="term" value="C:cytoplasm"/>
    <property type="evidence" value="ECO:0007669"/>
    <property type="project" value="UniProtKB-SubCell"/>
</dbReference>
<evidence type="ECO:0000256" key="5">
    <source>
        <dbReference type="ARBA" id="ARBA00013151"/>
    </source>
</evidence>
<dbReference type="Gene3D" id="3.20.20.70">
    <property type="entry name" value="Aldolase class I"/>
    <property type="match status" value="1"/>
</dbReference>
<evidence type="ECO:0000313" key="11">
    <source>
        <dbReference type="EMBL" id="MBU2722594.1"/>
    </source>
</evidence>
<evidence type="ECO:0000256" key="10">
    <source>
        <dbReference type="HAMAP-Rule" id="MF_00493"/>
    </source>
</evidence>
<dbReference type="InterPro" id="IPR001585">
    <property type="entry name" value="TAL/FSA"/>
</dbReference>
<dbReference type="AlphaFoldDB" id="A0A8X8G6H9"/>
<dbReference type="EMBL" id="JABBHS010000155">
    <property type="protein sequence ID" value="MBU2722594.1"/>
    <property type="molecule type" value="Genomic_DNA"/>
</dbReference>
<sequence length="359" mass="38750">MTSVSITQLQARGQSLWIDNISRSMLDSGTLERYIGEFGITGLTSNPTIFDHALHASDVYDDAVREMTRVSSSSEALFFTLALQDLSRAARLFQPIHASTHGRDGWVSLEVSPLLANDAAATVDQALKLHAQAGLSNLLVKIPGTPAGISAITQSIASGVSVNVTLLFSPGQYRAAASAYMAGLESRLEQGKDLRVGSVASIFISRWDQAVKDQVPPHLHNKVGIAVAHSCYNAYRDILQSDRWQLLAQAGAQPQKLLWASTGSKDPHASDVLYVEALIAPDTINTVPEKTLIAFSEHGRGEQTMSEHASDMGTVLQKLSDLGLHISTLGNQLQRDGAKAFVDSWEDLMQTIAAKKTTF</sequence>
<comment type="similarity">
    <text evidence="4 10">Belongs to the transaldolase family. Type 2 subfamily.</text>
</comment>
<feature type="active site" description="Schiff-base intermediate with substrate" evidence="10">
    <location>
        <position position="141"/>
    </location>
</feature>
<dbReference type="HAMAP" id="MF_00493">
    <property type="entry name" value="Transaldolase_2"/>
    <property type="match status" value="1"/>
</dbReference>
<dbReference type="GO" id="GO:0004801">
    <property type="term" value="F:transaldolase activity"/>
    <property type="evidence" value="ECO:0007669"/>
    <property type="project" value="UniProtKB-UniRule"/>
</dbReference>
<evidence type="ECO:0000256" key="9">
    <source>
        <dbReference type="ARBA" id="ARBA00023270"/>
    </source>
</evidence>
<dbReference type="GO" id="GO:0006098">
    <property type="term" value="P:pentose-phosphate shunt"/>
    <property type="evidence" value="ECO:0007669"/>
    <property type="project" value="UniProtKB-UniRule"/>
</dbReference>
<dbReference type="NCBIfam" id="NF002881">
    <property type="entry name" value="PRK03343.1"/>
    <property type="match status" value="1"/>
</dbReference>
<comment type="catalytic activity">
    <reaction evidence="10">
        <text>D-sedoheptulose 7-phosphate + D-glyceraldehyde 3-phosphate = D-erythrose 4-phosphate + beta-D-fructose 6-phosphate</text>
        <dbReference type="Rhea" id="RHEA:17053"/>
        <dbReference type="ChEBI" id="CHEBI:16897"/>
        <dbReference type="ChEBI" id="CHEBI:57483"/>
        <dbReference type="ChEBI" id="CHEBI:57634"/>
        <dbReference type="ChEBI" id="CHEBI:59776"/>
        <dbReference type="EC" id="2.2.1.2"/>
    </reaction>
</comment>
<organism evidence="11 12">
    <name type="scientific">Acidithiobacillus ferridurans</name>
    <dbReference type="NCBI Taxonomy" id="1232575"/>
    <lineage>
        <taxon>Bacteria</taxon>
        <taxon>Pseudomonadati</taxon>
        <taxon>Pseudomonadota</taxon>
        <taxon>Acidithiobacillia</taxon>
        <taxon>Acidithiobacillales</taxon>
        <taxon>Acidithiobacillaceae</taxon>
        <taxon>Acidithiobacillus</taxon>
    </lineage>
</organism>
<evidence type="ECO:0000256" key="6">
    <source>
        <dbReference type="ARBA" id="ARBA00022490"/>
    </source>
</evidence>
<evidence type="ECO:0000256" key="2">
    <source>
        <dbReference type="ARBA" id="ARBA00004496"/>
    </source>
</evidence>
<protein>
    <recommendedName>
        <fullName evidence="5 10">Transaldolase</fullName>
        <ecNumber evidence="5 10">2.2.1.2</ecNumber>
    </recommendedName>
</protein>
<dbReference type="Pfam" id="PF00923">
    <property type="entry name" value="TAL_FSA"/>
    <property type="match status" value="1"/>
</dbReference>
<evidence type="ECO:0000256" key="1">
    <source>
        <dbReference type="ARBA" id="ARBA00003518"/>
    </source>
</evidence>